<keyword evidence="12" id="KW-1185">Reference proteome</keyword>
<dbReference type="InterPro" id="IPR009003">
    <property type="entry name" value="Peptidase_S1_PA"/>
</dbReference>
<dbReference type="OrthoDB" id="60866at2759"/>
<evidence type="ECO:0000256" key="7">
    <source>
        <dbReference type="ARBA" id="ARBA00023157"/>
    </source>
</evidence>
<dbReference type="EC" id="3.4.21.1" evidence="8"/>
<dbReference type="InterPro" id="IPR033116">
    <property type="entry name" value="TRYPSIN_SER"/>
</dbReference>
<dbReference type="GO" id="GO:0016485">
    <property type="term" value="P:protein processing"/>
    <property type="evidence" value="ECO:0007669"/>
    <property type="project" value="UniProtKB-ARBA"/>
</dbReference>
<evidence type="ECO:0000256" key="8">
    <source>
        <dbReference type="ARBA" id="ARBA00044036"/>
    </source>
</evidence>
<evidence type="ECO:0000256" key="5">
    <source>
        <dbReference type="ARBA" id="ARBA00022801"/>
    </source>
</evidence>
<dbReference type="InterPro" id="IPR018114">
    <property type="entry name" value="TRYPSIN_HIS"/>
</dbReference>
<evidence type="ECO:0000313" key="12">
    <source>
        <dbReference type="Proteomes" id="UP000479190"/>
    </source>
</evidence>
<evidence type="ECO:0000256" key="3">
    <source>
        <dbReference type="ARBA" id="ARBA00022525"/>
    </source>
</evidence>
<evidence type="ECO:0000256" key="4">
    <source>
        <dbReference type="ARBA" id="ARBA00022670"/>
    </source>
</evidence>
<dbReference type="InterPro" id="IPR001314">
    <property type="entry name" value="Peptidase_S1A"/>
</dbReference>
<accession>A0A6H5I8W8</accession>
<dbReference type="CDD" id="cd00190">
    <property type="entry name" value="Tryp_SPc"/>
    <property type="match status" value="1"/>
</dbReference>
<dbReference type="PROSITE" id="PS00135">
    <property type="entry name" value="TRYPSIN_SER"/>
    <property type="match status" value="1"/>
</dbReference>
<sequence length="254" mass="27625">MLIPVVISGLGGIAALQMLYKSPRPSRVIGGQDAPDGKYPYQVSLRRGTFHTCGGSIINKRWVLTAAHCVQGLDHKALNIVAGTNLLEGGQEQTYQSQYIVYHDDFDMWELQNDVALIRVSKDIVFNDKVQPIKLSTKSEKDEKSVDVVLTGWGSTFLGGSAPNNLQEINLKVINNKKCAKEMGFNITKSHICTLTKSGEGACHGDSGGPLVADGVQVGIVSFGRPCAVGKPDVFTRVGTFQDWIEKQQLQFSS</sequence>
<dbReference type="Proteomes" id="UP000479190">
    <property type="component" value="Unassembled WGS sequence"/>
</dbReference>
<feature type="domain" description="Peptidase S1" evidence="10">
    <location>
        <begin position="28"/>
        <end position="250"/>
    </location>
</feature>
<keyword evidence="5 9" id="KW-0378">Hydrolase</keyword>
<dbReference type="InterPro" id="IPR043504">
    <property type="entry name" value="Peptidase_S1_PA_chymotrypsin"/>
</dbReference>
<organism evidence="11 12">
    <name type="scientific">Trichogramma brassicae</name>
    <dbReference type="NCBI Taxonomy" id="86971"/>
    <lineage>
        <taxon>Eukaryota</taxon>
        <taxon>Metazoa</taxon>
        <taxon>Ecdysozoa</taxon>
        <taxon>Arthropoda</taxon>
        <taxon>Hexapoda</taxon>
        <taxon>Insecta</taxon>
        <taxon>Pterygota</taxon>
        <taxon>Neoptera</taxon>
        <taxon>Endopterygota</taxon>
        <taxon>Hymenoptera</taxon>
        <taxon>Apocrita</taxon>
        <taxon>Proctotrupomorpha</taxon>
        <taxon>Chalcidoidea</taxon>
        <taxon>Trichogrammatidae</taxon>
        <taxon>Trichogramma</taxon>
    </lineage>
</organism>
<dbReference type="PANTHER" id="PTHR24276">
    <property type="entry name" value="POLYSERASE-RELATED"/>
    <property type="match status" value="1"/>
</dbReference>
<dbReference type="SMART" id="SM00020">
    <property type="entry name" value="Tryp_SPc"/>
    <property type="match status" value="1"/>
</dbReference>
<reference evidence="11 12" key="1">
    <citation type="submission" date="2020-02" db="EMBL/GenBank/DDBJ databases">
        <authorList>
            <person name="Ferguson B K."/>
        </authorList>
    </citation>
    <scope>NUCLEOTIDE SEQUENCE [LARGE SCALE GENOMIC DNA]</scope>
</reference>
<proteinExistence type="inferred from homology"/>
<name>A0A6H5I8W8_9HYME</name>
<dbReference type="InterPro" id="IPR001254">
    <property type="entry name" value="Trypsin_dom"/>
</dbReference>
<dbReference type="InterPro" id="IPR050430">
    <property type="entry name" value="Peptidase_S1"/>
</dbReference>
<keyword evidence="6 9" id="KW-0720">Serine protease</keyword>
<evidence type="ECO:0000256" key="2">
    <source>
        <dbReference type="ARBA" id="ARBA00007664"/>
    </source>
</evidence>
<dbReference type="SUPFAM" id="SSF50494">
    <property type="entry name" value="Trypsin-like serine proteases"/>
    <property type="match status" value="1"/>
</dbReference>
<dbReference type="PROSITE" id="PS50240">
    <property type="entry name" value="TRYPSIN_DOM"/>
    <property type="match status" value="1"/>
</dbReference>
<protein>
    <recommendedName>
        <fullName evidence="8">chymotrypsin</fullName>
        <ecNumber evidence="8">3.4.21.1</ecNumber>
    </recommendedName>
</protein>
<evidence type="ECO:0000256" key="6">
    <source>
        <dbReference type="ARBA" id="ARBA00022825"/>
    </source>
</evidence>
<evidence type="ECO:0000256" key="1">
    <source>
        <dbReference type="ARBA" id="ARBA00004239"/>
    </source>
</evidence>
<dbReference type="PANTHER" id="PTHR24276:SF96">
    <property type="entry name" value="PEPTIDASE S1 DOMAIN-CONTAINING PROTEIN"/>
    <property type="match status" value="1"/>
</dbReference>
<dbReference type="GO" id="GO:0005576">
    <property type="term" value="C:extracellular region"/>
    <property type="evidence" value="ECO:0007669"/>
    <property type="project" value="UniProtKB-SubCell"/>
</dbReference>
<dbReference type="GO" id="GO:0004252">
    <property type="term" value="F:serine-type endopeptidase activity"/>
    <property type="evidence" value="ECO:0007669"/>
    <property type="project" value="UniProtKB-EC"/>
</dbReference>
<keyword evidence="3" id="KW-0964">Secreted</keyword>
<comment type="subcellular location">
    <subcellularLocation>
        <location evidence="1">Secreted</location>
        <location evidence="1">Extracellular space</location>
    </subcellularLocation>
</comment>
<evidence type="ECO:0000256" key="9">
    <source>
        <dbReference type="RuleBase" id="RU363034"/>
    </source>
</evidence>
<dbReference type="FunFam" id="2.40.10.10:FF:000047">
    <property type="entry name" value="Trypsin eta"/>
    <property type="match status" value="1"/>
</dbReference>
<evidence type="ECO:0000313" key="11">
    <source>
        <dbReference type="EMBL" id="CAB0032120.1"/>
    </source>
</evidence>
<keyword evidence="4 9" id="KW-0645">Protease</keyword>
<gene>
    <name evidence="11" type="ORF">TBRA_LOCUS4067</name>
</gene>
<dbReference type="EMBL" id="CADCXV010000667">
    <property type="protein sequence ID" value="CAB0032120.1"/>
    <property type="molecule type" value="Genomic_DNA"/>
</dbReference>
<dbReference type="Pfam" id="PF00089">
    <property type="entry name" value="Trypsin"/>
    <property type="match status" value="1"/>
</dbReference>
<dbReference type="Gene3D" id="2.40.10.10">
    <property type="entry name" value="Trypsin-like serine proteases"/>
    <property type="match status" value="2"/>
</dbReference>
<dbReference type="AlphaFoldDB" id="A0A6H5I8W8"/>
<keyword evidence="7" id="KW-1015">Disulfide bond</keyword>
<evidence type="ECO:0000259" key="10">
    <source>
        <dbReference type="PROSITE" id="PS50240"/>
    </source>
</evidence>
<comment type="similarity">
    <text evidence="2">Belongs to the peptidase S1 family.</text>
</comment>
<dbReference type="PRINTS" id="PR00722">
    <property type="entry name" value="CHYMOTRYPSIN"/>
</dbReference>
<dbReference type="PROSITE" id="PS00134">
    <property type="entry name" value="TRYPSIN_HIS"/>
    <property type="match status" value="1"/>
</dbReference>